<reference evidence="9 10" key="1">
    <citation type="submission" date="2019-03" db="EMBL/GenBank/DDBJ databases">
        <title>Genomic Encyclopedia of Type Strains, Phase IV (KMG-IV): sequencing the most valuable type-strain genomes for metagenomic binning, comparative biology and taxonomic classification.</title>
        <authorList>
            <person name="Goeker M."/>
        </authorList>
    </citation>
    <scope>NUCLEOTIDE SEQUENCE [LARGE SCALE GENOMIC DNA]</scope>
    <source>
        <strain evidence="9 10">DSM 25059</strain>
    </source>
</reference>
<name>A0A4R6FU05_9SPHN</name>
<dbReference type="AlphaFoldDB" id="A0A4R6FU05"/>
<organism evidence="9 10">
    <name type="scientific">Stakelama pacifica</name>
    <dbReference type="NCBI Taxonomy" id="517720"/>
    <lineage>
        <taxon>Bacteria</taxon>
        <taxon>Pseudomonadati</taxon>
        <taxon>Pseudomonadota</taxon>
        <taxon>Alphaproteobacteria</taxon>
        <taxon>Sphingomonadales</taxon>
        <taxon>Sphingomonadaceae</taxon>
        <taxon>Stakelama</taxon>
    </lineage>
</organism>
<dbReference type="Gene3D" id="1.10.10.10">
    <property type="entry name" value="Winged helix-like DNA-binding domain superfamily/Winged helix DNA-binding domain"/>
    <property type="match status" value="1"/>
</dbReference>
<dbReference type="RefSeq" id="WP_133494295.1">
    <property type="nucleotide sequence ID" value="NZ_BMLU01000002.1"/>
</dbReference>
<proteinExistence type="inferred from homology"/>
<evidence type="ECO:0000259" key="7">
    <source>
        <dbReference type="Pfam" id="PF04542"/>
    </source>
</evidence>
<evidence type="ECO:0000313" key="9">
    <source>
        <dbReference type="EMBL" id="TDN85339.1"/>
    </source>
</evidence>
<feature type="domain" description="RNA polymerase sigma-70 region 2" evidence="7">
    <location>
        <begin position="30"/>
        <end position="98"/>
    </location>
</feature>
<dbReference type="Proteomes" id="UP000295493">
    <property type="component" value="Unassembled WGS sequence"/>
</dbReference>
<dbReference type="NCBIfam" id="TIGR02937">
    <property type="entry name" value="sigma70-ECF"/>
    <property type="match status" value="1"/>
</dbReference>
<dbReference type="InterPro" id="IPR036388">
    <property type="entry name" value="WH-like_DNA-bd_sf"/>
</dbReference>
<accession>A0A4R6FU05</accession>
<dbReference type="GO" id="GO:0006352">
    <property type="term" value="P:DNA-templated transcription initiation"/>
    <property type="evidence" value="ECO:0007669"/>
    <property type="project" value="InterPro"/>
</dbReference>
<keyword evidence="4" id="KW-0238">DNA-binding</keyword>
<dbReference type="SUPFAM" id="SSF88946">
    <property type="entry name" value="Sigma2 domain of RNA polymerase sigma factors"/>
    <property type="match status" value="1"/>
</dbReference>
<keyword evidence="5" id="KW-0804">Transcription</keyword>
<evidence type="ECO:0000256" key="1">
    <source>
        <dbReference type="ARBA" id="ARBA00010641"/>
    </source>
</evidence>
<protein>
    <submittedName>
        <fullName evidence="9">RNA polymerase sigma-70 factor (ECF subfamily)</fullName>
    </submittedName>
</protein>
<dbReference type="CDD" id="cd06171">
    <property type="entry name" value="Sigma70_r4"/>
    <property type="match status" value="1"/>
</dbReference>
<evidence type="ECO:0000256" key="5">
    <source>
        <dbReference type="ARBA" id="ARBA00023163"/>
    </source>
</evidence>
<evidence type="ECO:0000259" key="8">
    <source>
        <dbReference type="Pfam" id="PF08281"/>
    </source>
</evidence>
<evidence type="ECO:0000256" key="2">
    <source>
        <dbReference type="ARBA" id="ARBA00023015"/>
    </source>
</evidence>
<dbReference type="EMBL" id="SNWD01000002">
    <property type="protein sequence ID" value="TDN85339.1"/>
    <property type="molecule type" value="Genomic_DNA"/>
</dbReference>
<dbReference type="InterPro" id="IPR014284">
    <property type="entry name" value="RNA_pol_sigma-70_dom"/>
</dbReference>
<dbReference type="GO" id="GO:0003677">
    <property type="term" value="F:DNA binding"/>
    <property type="evidence" value="ECO:0007669"/>
    <property type="project" value="UniProtKB-KW"/>
</dbReference>
<dbReference type="InterPro" id="IPR039425">
    <property type="entry name" value="RNA_pol_sigma-70-like"/>
</dbReference>
<dbReference type="PANTHER" id="PTHR43133:SF8">
    <property type="entry name" value="RNA POLYMERASE SIGMA FACTOR HI_1459-RELATED"/>
    <property type="match status" value="1"/>
</dbReference>
<comment type="caution">
    <text evidence="9">The sequence shown here is derived from an EMBL/GenBank/DDBJ whole genome shotgun (WGS) entry which is preliminary data.</text>
</comment>
<evidence type="ECO:0000256" key="3">
    <source>
        <dbReference type="ARBA" id="ARBA00023082"/>
    </source>
</evidence>
<dbReference type="Gene3D" id="1.10.1740.10">
    <property type="match status" value="1"/>
</dbReference>
<feature type="domain" description="RNA polymerase sigma factor 70 region 4 type 2" evidence="8">
    <location>
        <begin position="133"/>
        <end position="185"/>
    </location>
</feature>
<dbReference type="InterPro" id="IPR007627">
    <property type="entry name" value="RNA_pol_sigma70_r2"/>
</dbReference>
<dbReference type="InterPro" id="IPR013325">
    <property type="entry name" value="RNA_pol_sigma_r2"/>
</dbReference>
<gene>
    <name evidence="9" type="ORF">EV664_10244</name>
</gene>
<keyword evidence="3" id="KW-0731">Sigma factor</keyword>
<sequence length="192" mass="21806">MTPGGGETEAQEQELVRRARAGDRAAYDRLIARHAPRLLAIAQATMGNRAEAEDAAQEALAQAWLKLDRFDETRALAPWLARVTLNKCRDLLRRRHWRFFTENPFDRLDPANEHDRPDPEDPVESIERRDELRRVQAQIARLPTSLREPLILVAHEGYSQGEAAAILGISEKAVETRIYRARARLRGGAQNV</sequence>
<keyword evidence="2" id="KW-0805">Transcription regulation</keyword>
<dbReference type="InterPro" id="IPR013324">
    <property type="entry name" value="RNA_pol_sigma_r3/r4-like"/>
</dbReference>
<dbReference type="OrthoDB" id="7041663at2"/>
<comment type="similarity">
    <text evidence="1">Belongs to the sigma-70 factor family. ECF subfamily.</text>
</comment>
<feature type="region of interest" description="Disordered" evidence="6">
    <location>
        <begin position="106"/>
        <end position="128"/>
    </location>
</feature>
<evidence type="ECO:0000256" key="4">
    <source>
        <dbReference type="ARBA" id="ARBA00023125"/>
    </source>
</evidence>
<dbReference type="InterPro" id="IPR013249">
    <property type="entry name" value="RNA_pol_sigma70_r4_t2"/>
</dbReference>
<keyword evidence="10" id="KW-1185">Reference proteome</keyword>
<dbReference type="PANTHER" id="PTHR43133">
    <property type="entry name" value="RNA POLYMERASE ECF-TYPE SIGMA FACTO"/>
    <property type="match status" value="1"/>
</dbReference>
<evidence type="ECO:0000313" key="10">
    <source>
        <dbReference type="Proteomes" id="UP000295493"/>
    </source>
</evidence>
<dbReference type="SUPFAM" id="SSF88659">
    <property type="entry name" value="Sigma3 and sigma4 domains of RNA polymerase sigma factors"/>
    <property type="match status" value="1"/>
</dbReference>
<dbReference type="Pfam" id="PF04542">
    <property type="entry name" value="Sigma70_r2"/>
    <property type="match status" value="1"/>
</dbReference>
<dbReference type="GO" id="GO:0016987">
    <property type="term" value="F:sigma factor activity"/>
    <property type="evidence" value="ECO:0007669"/>
    <property type="project" value="UniProtKB-KW"/>
</dbReference>
<dbReference type="Pfam" id="PF08281">
    <property type="entry name" value="Sigma70_r4_2"/>
    <property type="match status" value="1"/>
</dbReference>
<evidence type="ECO:0000256" key="6">
    <source>
        <dbReference type="SAM" id="MobiDB-lite"/>
    </source>
</evidence>